<dbReference type="InterPro" id="IPR001878">
    <property type="entry name" value="Znf_CCHC"/>
</dbReference>
<gene>
    <name evidence="5" type="ORF">KI387_003629</name>
</gene>
<comment type="caution">
    <text evidence="5">The sequence shown here is derived from an EMBL/GenBank/DDBJ whole genome shotgun (WGS) entry which is preliminary data.</text>
</comment>
<dbReference type="GO" id="GO:0008270">
    <property type="term" value="F:zinc ion binding"/>
    <property type="evidence" value="ECO:0007669"/>
    <property type="project" value="UniProtKB-KW"/>
</dbReference>
<feature type="region of interest" description="Disordered" evidence="3">
    <location>
        <begin position="1"/>
        <end position="55"/>
    </location>
</feature>
<keyword evidence="6" id="KW-1185">Reference proteome</keyword>
<proteinExistence type="predicted"/>
<feature type="compositionally biased region" description="Polar residues" evidence="3">
    <location>
        <begin position="11"/>
        <end position="20"/>
    </location>
</feature>
<dbReference type="InterPro" id="IPR036875">
    <property type="entry name" value="Znf_CCHC_sf"/>
</dbReference>
<dbReference type="AlphaFoldDB" id="A0AA38LPH2"/>
<dbReference type="PROSITE" id="PS50158">
    <property type="entry name" value="ZF_CCHC"/>
    <property type="match status" value="1"/>
</dbReference>
<dbReference type="Pfam" id="PF00098">
    <property type="entry name" value="zf-CCHC"/>
    <property type="match status" value="1"/>
</dbReference>
<accession>A0AA38LPH2</accession>
<dbReference type="EMBL" id="JAHRHJ020000001">
    <property type="protein sequence ID" value="KAH9331521.1"/>
    <property type="molecule type" value="Genomic_DNA"/>
</dbReference>
<evidence type="ECO:0000313" key="5">
    <source>
        <dbReference type="EMBL" id="KAH9331521.1"/>
    </source>
</evidence>
<feature type="non-terminal residue" evidence="5">
    <location>
        <position position="493"/>
    </location>
</feature>
<evidence type="ECO:0000256" key="2">
    <source>
        <dbReference type="SAM" id="Coils"/>
    </source>
</evidence>
<dbReference type="SMART" id="SM00343">
    <property type="entry name" value="ZnF_C2HC"/>
    <property type="match status" value="1"/>
</dbReference>
<keyword evidence="1" id="KW-0863">Zinc-finger</keyword>
<reference evidence="5 6" key="1">
    <citation type="journal article" date="2021" name="Nat. Plants">
        <title>The Taxus genome provides insights into paclitaxel biosynthesis.</title>
        <authorList>
            <person name="Xiong X."/>
            <person name="Gou J."/>
            <person name="Liao Q."/>
            <person name="Li Y."/>
            <person name="Zhou Q."/>
            <person name="Bi G."/>
            <person name="Li C."/>
            <person name="Du R."/>
            <person name="Wang X."/>
            <person name="Sun T."/>
            <person name="Guo L."/>
            <person name="Liang H."/>
            <person name="Lu P."/>
            <person name="Wu Y."/>
            <person name="Zhang Z."/>
            <person name="Ro D.K."/>
            <person name="Shang Y."/>
            <person name="Huang S."/>
            <person name="Yan J."/>
        </authorList>
    </citation>
    <scope>NUCLEOTIDE SEQUENCE [LARGE SCALE GENOMIC DNA]</scope>
    <source>
        <strain evidence="5">Ta-2019</strain>
    </source>
</reference>
<feature type="domain" description="CCHC-type" evidence="4">
    <location>
        <begin position="61"/>
        <end position="76"/>
    </location>
</feature>
<keyword evidence="1" id="KW-0479">Metal-binding</keyword>
<dbReference type="CDD" id="cd00303">
    <property type="entry name" value="retropepsin_like"/>
    <property type="match status" value="1"/>
</dbReference>
<evidence type="ECO:0000259" key="4">
    <source>
        <dbReference type="PROSITE" id="PS50158"/>
    </source>
</evidence>
<dbReference type="SUPFAM" id="SSF57756">
    <property type="entry name" value="Retrovirus zinc finger-like domains"/>
    <property type="match status" value="1"/>
</dbReference>
<keyword evidence="1" id="KW-0862">Zinc</keyword>
<organism evidence="5 6">
    <name type="scientific">Taxus chinensis</name>
    <name type="common">Chinese yew</name>
    <name type="synonym">Taxus wallichiana var. chinensis</name>
    <dbReference type="NCBI Taxonomy" id="29808"/>
    <lineage>
        <taxon>Eukaryota</taxon>
        <taxon>Viridiplantae</taxon>
        <taxon>Streptophyta</taxon>
        <taxon>Embryophyta</taxon>
        <taxon>Tracheophyta</taxon>
        <taxon>Spermatophyta</taxon>
        <taxon>Pinopsida</taxon>
        <taxon>Pinidae</taxon>
        <taxon>Conifers II</taxon>
        <taxon>Cupressales</taxon>
        <taxon>Taxaceae</taxon>
        <taxon>Taxus</taxon>
    </lineage>
</organism>
<evidence type="ECO:0000313" key="6">
    <source>
        <dbReference type="Proteomes" id="UP000824469"/>
    </source>
</evidence>
<sequence>QIHDTIDTDVRQNNIASSSKNKGRQHEGREDGKGRGRSFPRGFRGRGGRGRGRSEFPRGTCFNCGSMDHYKHECPDLLQCSWCGKKHKYEECPSLYDHMSQNQKDKDARMVSVKHVEPLFMPTVTSNPELESVLVTTRAKVVHAKEIPKQRTPIIREVLHGKRSVAWKEVYQESMEVIRSLQGEIQCLKEQSRKLEQANNVEIPQKDVDDVKEMCKMLHQKNIIPLLGEWLRGKDKEITLNAVGDGWLLSNILIDTSAKVNVFTLDSWNQMGRPPLQPSSNVLYMPNRTKATPIEVLKDAYITIQGAKFTGNFKVLALAKADSFPSLLGRSLCYANNVDLHFNKGYISFENMERVIIPLTDGRDPEVIEPTREVIQWDDAQSLSDTTSIACDNWAYGTYELVGRQLKGTVTRVIKARSVRRLGERQLPSYTGEAARWWMTHQDNLIEWRDVRIAFSIRFLRTNAPSKICDYHGKESALYHVQECEKPWMEGPE</sequence>
<dbReference type="Gene3D" id="2.40.70.10">
    <property type="entry name" value="Acid Proteases"/>
    <property type="match status" value="1"/>
</dbReference>
<feature type="compositionally biased region" description="Basic and acidic residues" evidence="3">
    <location>
        <begin position="1"/>
        <end position="10"/>
    </location>
</feature>
<feature type="compositionally biased region" description="Basic residues" evidence="3">
    <location>
        <begin position="35"/>
        <end position="51"/>
    </location>
</feature>
<feature type="compositionally biased region" description="Basic and acidic residues" evidence="3">
    <location>
        <begin position="24"/>
        <end position="34"/>
    </location>
</feature>
<evidence type="ECO:0000256" key="3">
    <source>
        <dbReference type="SAM" id="MobiDB-lite"/>
    </source>
</evidence>
<evidence type="ECO:0000256" key="1">
    <source>
        <dbReference type="PROSITE-ProRule" id="PRU00047"/>
    </source>
</evidence>
<dbReference type="InterPro" id="IPR021109">
    <property type="entry name" value="Peptidase_aspartic_dom_sf"/>
</dbReference>
<dbReference type="Proteomes" id="UP000824469">
    <property type="component" value="Unassembled WGS sequence"/>
</dbReference>
<keyword evidence="2" id="KW-0175">Coiled coil</keyword>
<protein>
    <recommendedName>
        <fullName evidence="4">CCHC-type domain-containing protein</fullName>
    </recommendedName>
</protein>
<name>A0AA38LPH2_TAXCH</name>
<feature type="non-terminal residue" evidence="5">
    <location>
        <position position="1"/>
    </location>
</feature>
<dbReference type="GO" id="GO:0003676">
    <property type="term" value="F:nucleic acid binding"/>
    <property type="evidence" value="ECO:0007669"/>
    <property type="project" value="InterPro"/>
</dbReference>
<feature type="coiled-coil region" evidence="2">
    <location>
        <begin position="171"/>
        <end position="198"/>
    </location>
</feature>